<feature type="non-terminal residue" evidence="2">
    <location>
        <position position="159"/>
    </location>
</feature>
<evidence type="ECO:0008006" key="4">
    <source>
        <dbReference type="Google" id="ProtNLM"/>
    </source>
</evidence>
<feature type="transmembrane region" description="Helical" evidence="1">
    <location>
        <begin position="29"/>
        <end position="50"/>
    </location>
</feature>
<reference evidence="2 3" key="1">
    <citation type="journal article" date="2018" name="Front. Plant Sci.">
        <title>Red Clover (Trifolium pratense) and Zigzag Clover (T. medium) - A Picture of Genomic Similarities and Differences.</title>
        <authorList>
            <person name="Dluhosova J."/>
            <person name="Istvanek J."/>
            <person name="Nedelnik J."/>
            <person name="Repkova J."/>
        </authorList>
    </citation>
    <scope>NUCLEOTIDE SEQUENCE [LARGE SCALE GENOMIC DNA]</scope>
    <source>
        <strain evidence="3">cv. 10/8</strain>
        <tissue evidence="2">Leaf</tissue>
    </source>
</reference>
<keyword evidence="1" id="KW-0812">Transmembrane</keyword>
<keyword evidence="3" id="KW-1185">Reference proteome</keyword>
<sequence length="159" mass="18144">MGLSIVANLEVASENKQEYGIYYDESSALVAKMIIVRTTISIVAFSGWSLHQMDVKNAFLYGDRQKRLEHGMRSFVPLYLGSPLLRVSMIPLYLFIAHLRLQASFHRKDLGNLHYFLGLEVHSTSKGIFLYQRKYLVDTPLVGSLNYLTITRPNISFVV</sequence>
<evidence type="ECO:0000313" key="2">
    <source>
        <dbReference type="EMBL" id="MCI16504.1"/>
    </source>
</evidence>
<dbReference type="AlphaFoldDB" id="A0A392PXF8"/>
<protein>
    <recommendedName>
        <fullName evidence="4">Reverse transcriptase Ty1/copia-type domain-containing protein</fullName>
    </recommendedName>
</protein>
<keyword evidence="1" id="KW-0472">Membrane</keyword>
<name>A0A392PXF8_9FABA</name>
<keyword evidence="1" id="KW-1133">Transmembrane helix</keyword>
<feature type="transmembrane region" description="Helical" evidence="1">
    <location>
        <begin position="78"/>
        <end position="99"/>
    </location>
</feature>
<evidence type="ECO:0000313" key="3">
    <source>
        <dbReference type="Proteomes" id="UP000265520"/>
    </source>
</evidence>
<organism evidence="2 3">
    <name type="scientific">Trifolium medium</name>
    <dbReference type="NCBI Taxonomy" id="97028"/>
    <lineage>
        <taxon>Eukaryota</taxon>
        <taxon>Viridiplantae</taxon>
        <taxon>Streptophyta</taxon>
        <taxon>Embryophyta</taxon>
        <taxon>Tracheophyta</taxon>
        <taxon>Spermatophyta</taxon>
        <taxon>Magnoliopsida</taxon>
        <taxon>eudicotyledons</taxon>
        <taxon>Gunneridae</taxon>
        <taxon>Pentapetalae</taxon>
        <taxon>rosids</taxon>
        <taxon>fabids</taxon>
        <taxon>Fabales</taxon>
        <taxon>Fabaceae</taxon>
        <taxon>Papilionoideae</taxon>
        <taxon>50 kb inversion clade</taxon>
        <taxon>NPAAA clade</taxon>
        <taxon>Hologalegina</taxon>
        <taxon>IRL clade</taxon>
        <taxon>Trifolieae</taxon>
        <taxon>Trifolium</taxon>
    </lineage>
</organism>
<comment type="caution">
    <text evidence="2">The sequence shown here is derived from an EMBL/GenBank/DDBJ whole genome shotgun (WGS) entry which is preliminary data.</text>
</comment>
<evidence type="ECO:0000256" key="1">
    <source>
        <dbReference type="SAM" id="Phobius"/>
    </source>
</evidence>
<accession>A0A392PXF8</accession>
<dbReference type="EMBL" id="LXQA010101184">
    <property type="protein sequence ID" value="MCI16504.1"/>
    <property type="molecule type" value="Genomic_DNA"/>
</dbReference>
<proteinExistence type="predicted"/>
<dbReference type="Proteomes" id="UP000265520">
    <property type="component" value="Unassembled WGS sequence"/>
</dbReference>